<dbReference type="InParanoid" id="A2E3T1"/>
<dbReference type="GO" id="GO:0018279">
    <property type="term" value="P:protein N-linked glycosylation via asparagine"/>
    <property type="evidence" value="ECO:0000318"/>
    <property type="project" value="GO_Central"/>
</dbReference>
<dbReference type="InterPro" id="IPR009448">
    <property type="entry name" value="UDP-g_GGtrans"/>
</dbReference>
<dbReference type="VEuPathDB" id="TrichDB:TVAG_117410"/>
<gene>
    <name evidence="2" type="ORF">TVAG_117410</name>
</gene>
<dbReference type="GO" id="GO:0003980">
    <property type="term" value="F:UDP-glucose:glycoprotein glucosyltransferase activity"/>
    <property type="evidence" value="ECO:0000318"/>
    <property type="project" value="GO_Central"/>
</dbReference>
<dbReference type="EMBL" id="DS113297">
    <property type="protein sequence ID" value="EAY12719.1"/>
    <property type="molecule type" value="Genomic_DNA"/>
</dbReference>
<dbReference type="AlphaFoldDB" id="A2E3T1"/>
<protein>
    <submittedName>
        <fullName evidence="2">Uncharacterized protein</fullName>
    </submittedName>
</protein>
<dbReference type="GO" id="GO:0051082">
    <property type="term" value="F:unfolded protein binding"/>
    <property type="evidence" value="ECO:0000318"/>
    <property type="project" value="GO_Central"/>
</dbReference>
<feature type="signal peptide" evidence="1">
    <location>
        <begin position="1"/>
        <end position="17"/>
    </location>
</feature>
<dbReference type="PANTHER" id="PTHR11226:SF0">
    <property type="entry name" value="UDP-GLUCOSE:GLYCOPROTEIN GLUCOSYLTRANSFERASE"/>
    <property type="match status" value="1"/>
</dbReference>
<reference evidence="2" key="2">
    <citation type="journal article" date="2007" name="Science">
        <title>Draft genome sequence of the sexually transmitted pathogen Trichomonas vaginalis.</title>
        <authorList>
            <person name="Carlton J.M."/>
            <person name="Hirt R.P."/>
            <person name="Silva J.C."/>
            <person name="Delcher A.L."/>
            <person name="Schatz M."/>
            <person name="Zhao Q."/>
            <person name="Wortman J.R."/>
            <person name="Bidwell S.L."/>
            <person name="Alsmark U.C.M."/>
            <person name="Besteiro S."/>
            <person name="Sicheritz-Ponten T."/>
            <person name="Noel C.J."/>
            <person name="Dacks J.B."/>
            <person name="Foster P.G."/>
            <person name="Simillion C."/>
            <person name="Van de Peer Y."/>
            <person name="Miranda-Saavedra D."/>
            <person name="Barton G.J."/>
            <person name="Westrop G.D."/>
            <person name="Mueller S."/>
            <person name="Dessi D."/>
            <person name="Fiori P.L."/>
            <person name="Ren Q."/>
            <person name="Paulsen I."/>
            <person name="Zhang H."/>
            <person name="Bastida-Corcuera F.D."/>
            <person name="Simoes-Barbosa A."/>
            <person name="Brown M.T."/>
            <person name="Hayes R.D."/>
            <person name="Mukherjee M."/>
            <person name="Okumura C.Y."/>
            <person name="Schneider R."/>
            <person name="Smith A.J."/>
            <person name="Vanacova S."/>
            <person name="Villalvazo M."/>
            <person name="Haas B.J."/>
            <person name="Pertea M."/>
            <person name="Feldblyum T.V."/>
            <person name="Utterback T.R."/>
            <person name="Shu C.L."/>
            <person name="Osoegawa K."/>
            <person name="de Jong P.J."/>
            <person name="Hrdy I."/>
            <person name="Horvathova L."/>
            <person name="Zubacova Z."/>
            <person name="Dolezal P."/>
            <person name="Malik S.B."/>
            <person name="Logsdon J.M. Jr."/>
            <person name="Henze K."/>
            <person name="Gupta A."/>
            <person name="Wang C.C."/>
            <person name="Dunne R.L."/>
            <person name="Upcroft J.A."/>
            <person name="Upcroft P."/>
            <person name="White O."/>
            <person name="Salzberg S.L."/>
            <person name="Tang P."/>
            <person name="Chiu C.-H."/>
            <person name="Lee Y.-S."/>
            <person name="Embley T.M."/>
            <person name="Coombs G.H."/>
            <person name="Mottram J.C."/>
            <person name="Tachezy J."/>
            <person name="Fraser-Liggett C.M."/>
            <person name="Johnson P.J."/>
        </authorList>
    </citation>
    <scope>NUCLEOTIDE SEQUENCE [LARGE SCALE GENOMIC DNA]</scope>
    <source>
        <strain evidence="2">G3</strain>
    </source>
</reference>
<dbReference type="VEuPathDB" id="TrichDB:TVAGG3_0507290"/>
<evidence type="ECO:0000313" key="3">
    <source>
        <dbReference type="Proteomes" id="UP000001542"/>
    </source>
</evidence>
<dbReference type="RefSeq" id="XP_001324942.1">
    <property type="nucleotide sequence ID" value="XM_001324907.1"/>
</dbReference>
<sequence length="999" mass="115068">MLYFIFGLFVLSNVVLEGNWPDTYSSDEAIEFINQVLPEFKETALKKIQSVEKQSIDTIINVLNDTIPEYELGMLNYLLRTKYFNPSAVCNQRKLNRKVKLPFYGVYHNNSKTLPDSTNFHFKYMSALNKFDSPIDKLNFLTEVSANFSIYAPIINDIPEDVLLREEMKKKKFNTGTSYILLNGRQISINELDISSAMVQEYKMKRISQNLGLTDEQFSRHSTMSYYNKYVRTYARAPPSDASSTLYDPASKHYNKPKRENFDFSSNSNFMNTPKKMVEINMIIFLDDPESLGMLRLAFDLEKKSENYLLKIHPTVRNLNDTKQLQIVTAFYHVAFTVSSRNCVDFIFDIMNGMKPEKAYKKTTPNDKYKDVLKLKDDDAAVHAVHKIYNYTQEMNITQSTALINNVFISQKPFMMTFLDELEGQINELKKFAKAGIFKMNDNVDEFLSNNSIYIKGMYPPLNLNDERFVFEFDDSNHIEISEAIEKILKSEKIINENNETLPVAVTYGYDTNVNATAVIHQEEIPEVVKKVFRLDSKKATIIPPFVFDRQLTDDEIDYACKVVQKTYMIYFNTSSLVERTFALFWRGDNHVKKAWRFNVKPENAIIDINKEHPLQFIVEQSPLSDSAPQTFIPLSKIVKYGAGGVKYSCVWPTTNGNFVGESLWFMYTVPSDDCIVQANNFNMIVYPSESIGVSRVGETSFLVTNLFAEGLALKGQGNVVDVKDKQYYVLSNGFCIIPAAPGVYSSFKMDRFEFHRIYPTRTVLNKTKMNIDETAFLITTKTPHPSHNYGLNSMRSALSLRIPVFTQKPEDYPFIPLPNFVPRFLDRKEDPSLWPFQKFIFSNLIFPTSVKHVIISDNDVQWLDDLYYVCNSDMKDNAMIISSVTSRKLSKERQKEINRRNGRPLISGAAFIIDINKFHEMNGGNYMFDVVRMHQKAGGLHGKRGNNIMTLMQFYVQSLIVEAEIGVQRGLSNGLEYHNAISRVWQVYDSDPAPRDYL</sequence>
<keyword evidence="3" id="KW-1185">Reference proteome</keyword>
<evidence type="ECO:0000256" key="1">
    <source>
        <dbReference type="SAM" id="SignalP"/>
    </source>
</evidence>
<reference evidence="2" key="1">
    <citation type="submission" date="2006-10" db="EMBL/GenBank/DDBJ databases">
        <authorList>
            <person name="Amadeo P."/>
            <person name="Zhao Q."/>
            <person name="Wortman J."/>
            <person name="Fraser-Liggett C."/>
            <person name="Carlton J."/>
        </authorList>
    </citation>
    <scope>NUCLEOTIDE SEQUENCE</scope>
    <source>
        <strain evidence="2">G3</strain>
    </source>
</reference>
<dbReference type="KEGG" id="tva:4770687"/>
<organism evidence="2 3">
    <name type="scientific">Trichomonas vaginalis (strain ATCC PRA-98 / G3)</name>
    <dbReference type="NCBI Taxonomy" id="412133"/>
    <lineage>
        <taxon>Eukaryota</taxon>
        <taxon>Metamonada</taxon>
        <taxon>Parabasalia</taxon>
        <taxon>Trichomonadida</taxon>
        <taxon>Trichomonadidae</taxon>
        <taxon>Trichomonas</taxon>
    </lineage>
</organism>
<feature type="chain" id="PRO_5002643344" evidence="1">
    <location>
        <begin position="18"/>
        <end position="999"/>
    </location>
</feature>
<dbReference type="PANTHER" id="PTHR11226">
    <property type="entry name" value="UDP-GLUCOSE GLYCOPROTEIN:GLUCOSYLTRANSFERASE"/>
    <property type="match status" value="1"/>
</dbReference>
<evidence type="ECO:0000313" key="2">
    <source>
        <dbReference type="EMBL" id="EAY12719.1"/>
    </source>
</evidence>
<accession>A2E3T1</accession>
<dbReference type="GO" id="GO:0005783">
    <property type="term" value="C:endoplasmic reticulum"/>
    <property type="evidence" value="ECO:0000318"/>
    <property type="project" value="GO_Central"/>
</dbReference>
<proteinExistence type="predicted"/>
<keyword evidence="1" id="KW-0732">Signal</keyword>
<dbReference type="Proteomes" id="UP000001542">
    <property type="component" value="Unassembled WGS sequence"/>
</dbReference>
<name>A2E3T1_TRIV3</name>